<organism evidence="1 2">
    <name type="scientific">Williamsia limnetica</name>
    <dbReference type="NCBI Taxonomy" id="882452"/>
    <lineage>
        <taxon>Bacteria</taxon>
        <taxon>Bacillati</taxon>
        <taxon>Actinomycetota</taxon>
        <taxon>Actinomycetes</taxon>
        <taxon>Mycobacteriales</taxon>
        <taxon>Nocardiaceae</taxon>
        <taxon>Williamsia</taxon>
    </lineage>
</organism>
<proteinExistence type="predicted"/>
<dbReference type="EMBL" id="QJSP01000016">
    <property type="protein sequence ID" value="PYE13568.1"/>
    <property type="molecule type" value="Genomic_DNA"/>
</dbReference>
<dbReference type="Proteomes" id="UP000247591">
    <property type="component" value="Unassembled WGS sequence"/>
</dbReference>
<dbReference type="Pfam" id="PF07751">
    <property type="entry name" value="Abi_2"/>
    <property type="match status" value="1"/>
</dbReference>
<dbReference type="InterPro" id="IPR011664">
    <property type="entry name" value="Abi_system_AbiD/AbiF-like"/>
</dbReference>
<evidence type="ECO:0000313" key="2">
    <source>
        <dbReference type="Proteomes" id="UP000247591"/>
    </source>
</evidence>
<gene>
    <name evidence="1" type="ORF">DFR67_116122</name>
</gene>
<evidence type="ECO:0000313" key="1">
    <source>
        <dbReference type="EMBL" id="PYE13568.1"/>
    </source>
</evidence>
<dbReference type="RefSeq" id="WP_245938114.1">
    <property type="nucleotide sequence ID" value="NZ_QJSP01000016.1"/>
</dbReference>
<keyword evidence="2" id="KW-1185">Reference proteome</keyword>
<sequence>MSATIKVFKTYDEQVDLLVARGMGISDRPAAIYHLERINYYRLSGYWYPFRGIIAPGQRSDHFSPGAQFEDVIALYDFDARLRTATFDALTPVELALRAALGHTLGELHECAHLTPGVLSSRAGGESYSRWVDDYNKQLGRSREEFVVHHIHRYGGTLPVWVAVEILDWGSLTYLFDFAPNRTQTEIAGNFGLTAPQLRAWMKSLNVIRNTCAHHGRLFNRTHALVPKLPRLGAFPELDQAAPHMNRTFGQLTLIQHLRHQHGLPLSRMLAAVIRSYPDHIARVPVAQLGVWPDWQASPLWPT</sequence>
<dbReference type="AlphaFoldDB" id="A0A318RIX6"/>
<name>A0A318RIX6_WILLI</name>
<comment type="caution">
    <text evidence="1">The sequence shown here is derived from an EMBL/GenBank/DDBJ whole genome shotgun (WGS) entry which is preliminary data.</text>
</comment>
<reference evidence="1 2" key="1">
    <citation type="submission" date="2018-06" db="EMBL/GenBank/DDBJ databases">
        <title>Genomic Encyclopedia of Type Strains, Phase IV (KMG-IV): sequencing the most valuable type-strain genomes for metagenomic binning, comparative biology and taxonomic classification.</title>
        <authorList>
            <person name="Goeker M."/>
        </authorList>
    </citation>
    <scope>NUCLEOTIDE SEQUENCE [LARGE SCALE GENOMIC DNA]</scope>
    <source>
        <strain evidence="1 2">DSM 45521</strain>
    </source>
</reference>
<accession>A0A318RIX6</accession>
<protein>
    <submittedName>
        <fullName evidence="1">Abortive infection bacteriophage resistance protein</fullName>
    </submittedName>
</protein>